<feature type="transmembrane region" description="Helical" evidence="1">
    <location>
        <begin position="54"/>
        <end position="76"/>
    </location>
</feature>
<accession>A0A9W7AQ85</accession>
<dbReference type="AlphaFoldDB" id="A0A9W7AQ85"/>
<reference evidence="3" key="1">
    <citation type="journal article" date="2023" name="Commun. Biol.">
        <title>Genome analysis of Parmales, the sister group of diatoms, reveals the evolutionary specialization of diatoms from phago-mixotrophs to photoautotrophs.</title>
        <authorList>
            <person name="Ban H."/>
            <person name="Sato S."/>
            <person name="Yoshikawa S."/>
            <person name="Yamada K."/>
            <person name="Nakamura Y."/>
            <person name="Ichinomiya M."/>
            <person name="Sato N."/>
            <person name="Blanc-Mathieu R."/>
            <person name="Endo H."/>
            <person name="Kuwata A."/>
            <person name="Ogata H."/>
        </authorList>
    </citation>
    <scope>NUCLEOTIDE SEQUENCE [LARGE SCALE GENOMIC DNA]</scope>
    <source>
        <strain evidence="3">NIES 3700</strain>
    </source>
</reference>
<evidence type="ECO:0000313" key="2">
    <source>
        <dbReference type="EMBL" id="GMH74686.1"/>
    </source>
</evidence>
<proteinExistence type="predicted"/>
<dbReference type="EMBL" id="BRXW01000700">
    <property type="protein sequence ID" value="GMH74686.1"/>
    <property type="molecule type" value="Genomic_DNA"/>
</dbReference>
<evidence type="ECO:0000313" key="3">
    <source>
        <dbReference type="Proteomes" id="UP001165122"/>
    </source>
</evidence>
<protein>
    <recommendedName>
        <fullName evidence="4">TRP C-terminal domain-containing protein</fullName>
    </recommendedName>
</protein>
<evidence type="ECO:0000256" key="1">
    <source>
        <dbReference type="SAM" id="Phobius"/>
    </source>
</evidence>
<sequence length="270" mass="29998">MNGPACGAHGISLDGNDEYVDIDGWEWDGTTSIEVTDYLVADKSIDCNDPTHKFYQGLSCFFIALYPIGIPVIYFLELWKHREAIQDSDKRETDDEIKHIIFLWRDYRPENWWFEVYECVRRLSLTGGLILIGSGSVTQLVYALLVSVIGLFVITLCKPYNESEENAIAEYTAWAVFLTFLAAIMVTLEFNGLLLSTDSDDDTAFAVLLIVIEAIRGPLFAGVDKGDSVNNGLNIEMGRMAKKVVKKESGDVVDRDGGGGGDQKGDIFVL</sequence>
<dbReference type="PANTHER" id="PTHR11319">
    <property type="entry name" value="G PROTEIN-COUPLED RECEPTOR-RELATED"/>
    <property type="match status" value="1"/>
</dbReference>
<keyword evidence="3" id="KW-1185">Reference proteome</keyword>
<gene>
    <name evidence="2" type="ORF">TrLO_g1945</name>
</gene>
<evidence type="ECO:0008006" key="4">
    <source>
        <dbReference type="Google" id="ProtNLM"/>
    </source>
</evidence>
<feature type="transmembrane region" description="Helical" evidence="1">
    <location>
        <begin position="129"/>
        <end position="154"/>
    </location>
</feature>
<feature type="transmembrane region" description="Helical" evidence="1">
    <location>
        <begin position="174"/>
        <end position="195"/>
    </location>
</feature>
<keyword evidence="1" id="KW-0812">Transmembrane</keyword>
<keyword evidence="1" id="KW-1133">Transmembrane helix</keyword>
<keyword evidence="1" id="KW-0472">Membrane</keyword>
<dbReference type="OrthoDB" id="5950997at2759"/>
<name>A0A9W7AQ85_9STRA</name>
<dbReference type="Proteomes" id="UP001165122">
    <property type="component" value="Unassembled WGS sequence"/>
</dbReference>
<comment type="caution">
    <text evidence="2">The sequence shown here is derived from an EMBL/GenBank/DDBJ whole genome shotgun (WGS) entry which is preliminary data.</text>
</comment>
<dbReference type="PANTHER" id="PTHR11319:SF35">
    <property type="entry name" value="OUTER MEMBRANE PROTEIN PMPC-RELATED"/>
    <property type="match status" value="1"/>
</dbReference>
<organism evidence="2 3">
    <name type="scientific">Triparma laevis f. longispina</name>
    <dbReference type="NCBI Taxonomy" id="1714387"/>
    <lineage>
        <taxon>Eukaryota</taxon>
        <taxon>Sar</taxon>
        <taxon>Stramenopiles</taxon>
        <taxon>Ochrophyta</taxon>
        <taxon>Bolidophyceae</taxon>
        <taxon>Parmales</taxon>
        <taxon>Triparmaceae</taxon>
        <taxon>Triparma</taxon>
    </lineage>
</organism>